<evidence type="ECO:0000259" key="2">
    <source>
        <dbReference type="Pfam" id="PF02591"/>
    </source>
</evidence>
<organism evidence="4 5">
    <name type="scientific">Campylobacter geochelonis</name>
    <dbReference type="NCBI Taxonomy" id="1780362"/>
    <lineage>
        <taxon>Bacteria</taxon>
        <taxon>Pseudomonadati</taxon>
        <taxon>Campylobacterota</taxon>
        <taxon>Epsilonproteobacteria</taxon>
        <taxon>Campylobacterales</taxon>
        <taxon>Campylobacteraceae</taxon>
        <taxon>Campylobacter</taxon>
    </lineage>
</organism>
<dbReference type="InterPro" id="IPR056003">
    <property type="entry name" value="CT398_CC_hairpin"/>
</dbReference>
<dbReference type="EMBL" id="FIZP01000002">
    <property type="protein sequence ID" value="CZE46975.1"/>
    <property type="molecule type" value="Genomic_DNA"/>
</dbReference>
<keyword evidence="5" id="KW-1185">Reference proteome</keyword>
<dbReference type="Gene3D" id="1.10.287.1490">
    <property type="match status" value="1"/>
</dbReference>
<accession>A0A128EJF6</accession>
<dbReference type="PANTHER" id="PTHR39082:SF1">
    <property type="entry name" value="SCAVENGER RECEPTOR CLASS A MEMBER 3"/>
    <property type="match status" value="1"/>
</dbReference>
<dbReference type="RefSeq" id="WP_075494791.1">
    <property type="nucleotide sequence ID" value="NZ_CP053844.1"/>
</dbReference>
<feature type="coiled-coil region" evidence="1">
    <location>
        <begin position="25"/>
        <end position="66"/>
    </location>
</feature>
<sequence>MNKYLEQLVELSEYDKNIDSFIPKIESIEKNLNAKKEEIEATNKDIEKVLEEIADLKSQISNTNAHIAEFSSKIKDTGKKSSSVKTEREVKALNLEENLAKEQLNAANEDIARLEKVASVKEDIKKELNTKLEEFKNALEEINKSTQKERDEIEVQRNEICEKKNALLKEMDQKILTFYEKIRKWAGNTAVVPVRKQACYGCFMSINDKTYLSVIRSDDIITCPHCGRILYKETEAE</sequence>
<evidence type="ECO:0000313" key="4">
    <source>
        <dbReference type="EMBL" id="CZE46975.1"/>
    </source>
</evidence>
<protein>
    <submittedName>
        <fullName evidence="4">Chromosome segregation protein SMC</fullName>
    </submittedName>
</protein>
<evidence type="ECO:0000313" key="5">
    <source>
        <dbReference type="Proteomes" id="UP000069632"/>
    </source>
</evidence>
<keyword evidence="1" id="KW-0175">Coiled coil</keyword>
<dbReference type="AlphaFoldDB" id="A0A128EJF6"/>
<dbReference type="Proteomes" id="UP000069632">
    <property type="component" value="Unassembled WGS sequence"/>
</dbReference>
<dbReference type="PANTHER" id="PTHR39082">
    <property type="entry name" value="PHOSPHOLIPASE C-BETA-2-RELATED"/>
    <property type="match status" value="1"/>
</dbReference>
<dbReference type="InterPro" id="IPR003743">
    <property type="entry name" value="Zf-RING_7"/>
</dbReference>
<reference evidence="4 5" key="1">
    <citation type="submission" date="2016-02" db="EMBL/GenBank/DDBJ databases">
        <authorList>
            <consortium name="Pathogen Informatics"/>
        </authorList>
    </citation>
    <scope>NUCLEOTIDE SEQUENCE [LARGE SCALE GENOMIC DNA]</scope>
    <source>
        <strain evidence="4 5">RC20</strain>
    </source>
</reference>
<feature type="domain" description="C4-type zinc ribbon" evidence="2">
    <location>
        <begin position="198"/>
        <end position="230"/>
    </location>
</feature>
<dbReference type="Pfam" id="PF02591">
    <property type="entry name" value="Zn_ribbon_9"/>
    <property type="match status" value="1"/>
</dbReference>
<gene>
    <name evidence="4" type="ORF">ERS672216_00650</name>
</gene>
<name>A0A128EJF6_9BACT</name>
<dbReference type="Pfam" id="PF24481">
    <property type="entry name" value="CT398_CC"/>
    <property type="match status" value="1"/>
</dbReference>
<feature type="coiled-coil region" evidence="1">
    <location>
        <begin position="90"/>
        <end position="159"/>
    </location>
</feature>
<dbReference type="OrthoDB" id="9795058at2"/>
<evidence type="ECO:0000256" key="1">
    <source>
        <dbReference type="SAM" id="Coils"/>
    </source>
</evidence>
<feature type="domain" description="CT398-like coiled coil hairpin" evidence="3">
    <location>
        <begin position="30"/>
        <end position="184"/>
    </location>
</feature>
<evidence type="ECO:0000259" key="3">
    <source>
        <dbReference type="Pfam" id="PF24481"/>
    </source>
</evidence>
<dbReference type="InterPro" id="IPR052376">
    <property type="entry name" value="Oxidative_Scav/Glycosyltrans"/>
</dbReference>
<proteinExistence type="predicted"/>